<keyword evidence="3" id="KW-0238">DNA-binding</keyword>
<evidence type="ECO:0000313" key="6">
    <source>
        <dbReference type="Proteomes" id="UP000823883"/>
    </source>
</evidence>
<comment type="caution">
    <text evidence="5">The sequence shown here is derived from an EMBL/GenBank/DDBJ whole genome shotgun (WGS) entry which is preliminary data.</text>
</comment>
<gene>
    <name evidence="5" type="ORF">IAA04_00060</name>
</gene>
<keyword evidence="4" id="KW-0804">Transcription</keyword>
<dbReference type="InterPro" id="IPR036388">
    <property type="entry name" value="WH-like_DNA-bd_sf"/>
</dbReference>
<reference evidence="5" key="2">
    <citation type="submission" date="2021-04" db="EMBL/GenBank/DDBJ databases">
        <authorList>
            <person name="Gilroy R."/>
        </authorList>
    </citation>
    <scope>NUCLEOTIDE SEQUENCE</scope>
    <source>
        <strain evidence="5">CHK183-5548</strain>
    </source>
</reference>
<keyword evidence="2" id="KW-0805">Transcription regulation</keyword>
<protein>
    <submittedName>
        <fullName evidence="5">BlaI/MecI/CopY family transcriptional regulator</fullName>
    </submittedName>
</protein>
<evidence type="ECO:0000256" key="3">
    <source>
        <dbReference type="ARBA" id="ARBA00023125"/>
    </source>
</evidence>
<organism evidence="5 6">
    <name type="scientific">Candidatus Lachnoclostridium pullistercoris</name>
    <dbReference type="NCBI Taxonomy" id="2838632"/>
    <lineage>
        <taxon>Bacteria</taxon>
        <taxon>Bacillati</taxon>
        <taxon>Bacillota</taxon>
        <taxon>Clostridia</taxon>
        <taxon>Lachnospirales</taxon>
        <taxon>Lachnospiraceae</taxon>
    </lineage>
</organism>
<dbReference type="Gene3D" id="1.10.4040.10">
    <property type="entry name" value="Penicillinase repressor domain"/>
    <property type="match status" value="1"/>
</dbReference>
<dbReference type="EMBL" id="DWWL01000002">
    <property type="protein sequence ID" value="HJC46432.1"/>
    <property type="molecule type" value="Genomic_DNA"/>
</dbReference>
<dbReference type="Gene3D" id="1.10.10.10">
    <property type="entry name" value="Winged helix-like DNA-binding domain superfamily/Winged helix DNA-binding domain"/>
    <property type="match status" value="1"/>
</dbReference>
<dbReference type="PIRSF" id="PIRSF019455">
    <property type="entry name" value="CopR_AtkY"/>
    <property type="match status" value="1"/>
</dbReference>
<accession>A0A9D2PAI9</accession>
<evidence type="ECO:0000256" key="2">
    <source>
        <dbReference type="ARBA" id="ARBA00023015"/>
    </source>
</evidence>
<dbReference type="Proteomes" id="UP000823883">
    <property type="component" value="Unassembled WGS sequence"/>
</dbReference>
<sequence length="121" mass="13997">MDELKLYESEYRFMELVWEAQPVRSTDLARLAAYELGWKKSTSYTVLKKLAGRGFVKNQDAVVTAVVQREEVQRFESEALVDKSFGGSLPAFLNAFLKDRKLTRREADEIRKMIEEAVEDD</sequence>
<dbReference type="AlphaFoldDB" id="A0A9D2PAI9"/>
<dbReference type="SUPFAM" id="SSF46785">
    <property type="entry name" value="Winged helix' DNA-binding domain"/>
    <property type="match status" value="1"/>
</dbReference>
<name>A0A9D2PAI9_9FIRM</name>
<dbReference type="GO" id="GO:0003677">
    <property type="term" value="F:DNA binding"/>
    <property type="evidence" value="ECO:0007669"/>
    <property type="project" value="UniProtKB-KW"/>
</dbReference>
<proteinExistence type="inferred from homology"/>
<evidence type="ECO:0000256" key="1">
    <source>
        <dbReference type="ARBA" id="ARBA00011046"/>
    </source>
</evidence>
<comment type="similarity">
    <text evidence="1">Belongs to the BlaI transcriptional regulatory family.</text>
</comment>
<evidence type="ECO:0000256" key="4">
    <source>
        <dbReference type="ARBA" id="ARBA00023163"/>
    </source>
</evidence>
<dbReference type="InterPro" id="IPR005650">
    <property type="entry name" value="BlaI_family"/>
</dbReference>
<dbReference type="GO" id="GO:0045892">
    <property type="term" value="P:negative regulation of DNA-templated transcription"/>
    <property type="evidence" value="ECO:0007669"/>
    <property type="project" value="InterPro"/>
</dbReference>
<dbReference type="InterPro" id="IPR036390">
    <property type="entry name" value="WH_DNA-bd_sf"/>
</dbReference>
<reference evidence="5" key="1">
    <citation type="journal article" date="2021" name="PeerJ">
        <title>Extensive microbial diversity within the chicken gut microbiome revealed by metagenomics and culture.</title>
        <authorList>
            <person name="Gilroy R."/>
            <person name="Ravi A."/>
            <person name="Getino M."/>
            <person name="Pursley I."/>
            <person name="Horton D.L."/>
            <person name="Alikhan N.F."/>
            <person name="Baker D."/>
            <person name="Gharbi K."/>
            <person name="Hall N."/>
            <person name="Watson M."/>
            <person name="Adriaenssens E.M."/>
            <person name="Foster-Nyarko E."/>
            <person name="Jarju S."/>
            <person name="Secka A."/>
            <person name="Antonio M."/>
            <person name="Oren A."/>
            <person name="Chaudhuri R.R."/>
            <person name="La Ragione R."/>
            <person name="Hildebrand F."/>
            <person name="Pallen M.J."/>
        </authorList>
    </citation>
    <scope>NUCLEOTIDE SEQUENCE</scope>
    <source>
        <strain evidence="5">CHK183-5548</strain>
    </source>
</reference>
<dbReference type="Pfam" id="PF03965">
    <property type="entry name" value="Penicillinase_R"/>
    <property type="match status" value="1"/>
</dbReference>
<evidence type="ECO:0000313" key="5">
    <source>
        <dbReference type="EMBL" id="HJC46432.1"/>
    </source>
</evidence>